<evidence type="ECO:0008006" key="3">
    <source>
        <dbReference type="Google" id="ProtNLM"/>
    </source>
</evidence>
<sequence>MPPCLLALVQAHSTALWNFQLIPLLRRSTPLDTLHCAAQPDTNKPRNSSTSQRTVTSFERLPRLGAAWTASHGSTHCHWYPFYRHTTANPRGAGLLENQVRRTLLRDPTHGQIPLPRSTENTHFVV</sequence>
<organism evidence="1 2">
    <name type="scientific">Podospora pseudopauciseta</name>
    <dbReference type="NCBI Taxonomy" id="2093780"/>
    <lineage>
        <taxon>Eukaryota</taxon>
        <taxon>Fungi</taxon>
        <taxon>Dikarya</taxon>
        <taxon>Ascomycota</taxon>
        <taxon>Pezizomycotina</taxon>
        <taxon>Sordariomycetes</taxon>
        <taxon>Sordariomycetidae</taxon>
        <taxon>Sordariales</taxon>
        <taxon>Podosporaceae</taxon>
        <taxon>Podospora</taxon>
    </lineage>
</organism>
<name>A0ABR0I2N8_9PEZI</name>
<evidence type="ECO:0000313" key="1">
    <source>
        <dbReference type="EMBL" id="KAK4674475.1"/>
    </source>
</evidence>
<dbReference type="EMBL" id="JAFFHB010000001">
    <property type="protein sequence ID" value="KAK4674475.1"/>
    <property type="molecule type" value="Genomic_DNA"/>
</dbReference>
<protein>
    <recommendedName>
        <fullName evidence="3">Secreted protein</fullName>
    </recommendedName>
</protein>
<dbReference type="Proteomes" id="UP001326199">
    <property type="component" value="Unassembled WGS sequence"/>
</dbReference>
<keyword evidence="2" id="KW-1185">Reference proteome</keyword>
<dbReference type="RefSeq" id="XP_062771797.1">
    <property type="nucleotide sequence ID" value="XM_062905431.1"/>
</dbReference>
<comment type="caution">
    <text evidence="1">The sequence shown here is derived from an EMBL/GenBank/DDBJ whole genome shotgun (WGS) entry which is preliminary data.</text>
</comment>
<dbReference type="GeneID" id="87925397"/>
<reference evidence="1 2" key="1">
    <citation type="journal article" date="2023" name="bioRxiv">
        <title>High-quality genome assemblies of four members of thePodospora anserinaspecies complex.</title>
        <authorList>
            <person name="Ament-Velasquez S.L."/>
            <person name="Vogan A.A."/>
            <person name="Wallerman O."/>
            <person name="Hartmann F."/>
            <person name="Gautier V."/>
            <person name="Silar P."/>
            <person name="Giraud T."/>
            <person name="Johannesson H."/>
        </authorList>
    </citation>
    <scope>NUCLEOTIDE SEQUENCE [LARGE SCALE GENOMIC DNA]</scope>
    <source>
        <strain evidence="1 2">CBS 411.78</strain>
    </source>
</reference>
<accession>A0ABR0I2N8</accession>
<gene>
    <name evidence="1" type="ORF">QC763_0024700</name>
</gene>
<evidence type="ECO:0000313" key="2">
    <source>
        <dbReference type="Proteomes" id="UP001326199"/>
    </source>
</evidence>
<proteinExistence type="predicted"/>